<keyword evidence="1" id="KW-1133">Transmembrane helix</keyword>
<sequence>MCWMFSNLTAPPMVEEGLDHQPCLIREGEGNIIVEYPGSDDQGRILSFVGCHMDVVTLQIPTIGHVFDVFWALFVFVFVFLI</sequence>
<organism evidence="2 3">
    <name type="scientific">Stephania japonica</name>
    <dbReference type="NCBI Taxonomy" id="461633"/>
    <lineage>
        <taxon>Eukaryota</taxon>
        <taxon>Viridiplantae</taxon>
        <taxon>Streptophyta</taxon>
        <taxon>Embryophyta</taxon>
        <taxon>Tracheophyta</taxon>
        <taxon>Spermatophyta</taxon>
        <taxon>Magnoliopsida</taxon>
        <taxon>Ranunculales</taxon>
        <taxon>Menispermaceae</taxon>
        <taxon>Menispermoideae</taxon>
        <taxon>Cissampelideae</taxon>
        <taxon>Stephania</taxon>
    </lineage>
</organism>
<evidence type="ECO:0000313" key="3">
    <source>
        <dbReference type="Proteomes" id="UP001417504"/>
    </source>
</evidence>
<name>A0AAP0PL15_9MAGN</name>
<feature type="transmembrane region" description="Helical" evidence="1">
    <location>
        <begin position="62"/>
        <end position="81"/>
    </location>
</feature>
<proteinExistence type="predicted"/>
<accession>A0AAP0PL15</accession>
<dbReference type="Proteomes" id="UP001417504">
    <property type="component" value="Unassembled WGS sequence"/>
</dbReference>
<evidence type="ECO:0000313" key="2">
    <source>
        <dbReference type="EMBL" id="KAK9144671.1"/>
    </source>
</evidence>
<comment type="caution">
    <text evidence="2">The sequence shown here is derived from an EMBL/GenBank/DDBJ whole genome shotgun (WGS) entry which is preliminary data.</text>
</comment>
<keyword evidence="3" id="KW-1185">Reference proteome</keyword>
<keyword evidence="1" id="KW-0812">Transmembrane</keyword>
<keyword evidence="1" id="KW-0472">Membrane</keyword>
<dbReference type="EMBL" id="JBBNAE010000002">
    <property type="protein sequence ID" value="KAK9144671.1"/>
    <property type="molecule type" value="Genomic_DNA"/>
</dbReference>
<reference evidence="2 3" key="1">
    <citation type="submission" date="2024-01" db="EMBL/GenBank/DDBJ databases">
        <title>Genome assemblies of Stephania.</title>
        <authorList>
            <person name="Yang L."/>
        </authorList>
    </citation>
    <scope>NUCLEOTIDE SEQUENCE [LARGE SCALE GENOMIC DNA]</scope>
    <source>
        <strain evidence="2">QJT</strain>
        <tissue evidence="2">Leaf</tissue>
    </source>
</reference>
<gene>
    <name evidence="2" type="ORF">Sjap_004574</name>
</gene>
<dbReference type="AlphaFoldDB" id="A0AAP0PL15"/>
<evidence type="ECO:0000256" key="1">
    <source>
        <dbReference type="SAM" id="Phobius"/>
    </source>
</evidence>
<protein>
    <submittedName>
        <fullName evidence="2">Uncharacterized protein</fullName>
    </submittedName>
</protein>